<organism evidence="3">
    <name type="scientific">Tanacetum cinerariifolium</name>
    <name type="common">Dalmatian daisy</name>
    <name type="synonym">Chrysanthemum cinerariifolium</name>
    <dbReference type="NCBI Taxonomy" id="118510"/>
    <lineage>
        <taxon>Eukaryota</taxon>
        <taxon>Viridiplantae</taxon>
        <taxon>Streptophyta</taxon>
        <taxon>Embryophyta</taxon>
        <taxon>Tracheophyta</taxon>
        <taxon>Spermatophyta</taxon>
        <taxon>Magnoliopsida</taxon>
        <taxon>eudicotyledons</taxon>
        <taxon>Gunneridae</taxon>
        <taxon>Pentapetalae</taxon>
        <taxon>asterids</taxon>
        <taxon>campanulids</taxon>
        <taxon>Asterales</taxon>
        <taxon>Asteraceae</taxon>
        <taxon>Asteroideae</taxon>
        <taxon>Anthemideae</taxon>
        <taxon>Anthemidinae</taxon>
        <taxon>Tanacetum</taxon>
    </lineage>
</organism>
<keyword evidence="1" id="KW-0862">Zinc</keyword>
<keyword evidence="1" id="KW-0479">Metal-binding</keyword>
<proteinExistence type="predicted"/>
<feature type="domain" description="CCHC-type" evidence="2">
    <location>
        <begin position="45"/>
        <end position="60"/>
    </location>
</feature>
<evidence type="ECO:0000259" key="2">
    <source>
        <dbReference type="PROSITE" id="PS50158"/>
    </source>
</evidence>
<keyword evidence="1" id="KW-0863">Zinc-finger</keyword>
<dbReference type="SUPFAM" id="SSF57756">
    <property type="entry name" value="Retrovirus zinc finger-like domains"/>
    <property type="match status" value="1"/>
</dbReference>
<comment type="caution">
    <text evidence="3">The sequence shown here is derived from an EMBL/GenBank/DDBJ whole genome shotgun (WGS) entry which is preliminary data.</text>
</comment>
<reference evidence="3" key="1">
    <citation type="journal article" date="2019" name="Sci. Rep.">
        <title>Draft genome of Tanacetum cinerariifolium, the natural source of mosquito coil.</title>
        <authorList>
            <person name="Yamashiro T."/>
            <person name="Shiraishi A."/>
            <person name="Satake H."/>
            <person name="Nakayama K."/>
        </authorList>
    </citation>
    <scope>NUCLEOTIDE SEQUENCE</scope>
</reference>
<dbReference type="Gene3D" id="4.10.60.10">
    <property type="entry name" value="Zinc finger, CCHC-type"/>
    <property type="match status" value="1"/>
</dbReference>
<dbReference type="InterPro" id="IPR036875">
    <property type="entry name" value="Znf_CCHC_sf"/>
</dbReference>
<dbReference type="GO" id="GO:0003676">
    <property type="term" value="F:nucleic acid binding"/>
    <property type="evidence" value="ECO:0007669"/>
    <property type="project" value="InterPro"/>
</dbReference>
<dbReference type="EMBL" id="BKCJ010587274">
    <property type="protein sequence ID" value="GFB25933.1"/>
    <property type="molecule type" value="Genomic_DNA"/>
</dbReference>
<gene>
    <name evidence="3" type="ORF">Tci_697904</name>
</gene>
<dbReference type="Pfam" id="PF00098">
    <property type="entry name" value="zf-CCHC"/>
    <property type="match status" value="1"/>
</dbReference>
<dbReference type="AlphaFoldDB" id="A0A699LA95"/>
<feature type="non-terminal residue" evidence="3">
    <location>
        <position position="1"/>
    </location>
</feature>
<evidence type="ECO:0000313" key="3">
    <source>
        <dbReference type="EMBL" id="GFB25933.1"/>
    </source>
</evidence>
<accession>A0A699LA95</accession>
<dbReference type="PROSITE" id="PS50158">
    <property type="entry name" value="ZF_CCHC"/>
    <property type="match status" value="1"/>
</dbReference>
<dbReference type="GO" id="GO:0008270">
    <property type="term" value="F:zinc ion binding"/>
    <property type="evidence" value="ECO:0007669"/>
    <property type="project" value="UniProtKB-KW"/>
</dbReference>
<evidence type="ECO:0000256" key="1">
    <source>
        <dbReference type="PROSITE-ProRule" id="PRU00047"/>
    </source>
</evidence>
<dbReference type="InterPro" id="IPR001878">
    <property type="entry name" value="Znf_CCHC"/>
</dbReference>
<name>A0A699LA95_TANCI</name>
<protein>
    <recommendedName>
        <fullName evidence="2">CCHC-type domain-containing protein</fullName>
    </recommendedName>
</protein>
<dbReference type="SMART" id="SM00343">
    <property type="entry name" value="ZnF_C2HC"/>
    <property type="match status" value="1"/>
</dbReference>
<sequence>TSRANQDNSPRINRSAGYETQRIGNVAGARKIVGLIVVHKSVIQCYNCKEFGHVARECQKPKRAKELVSYIAYQSCELNTQTFPLEGLL</sequence>